<name>A0A7R9FMZ8_9NEOP</name>
<organism evidence="1">
    <name type="scientific">Timema tahoe</name>
    <dbReference type="NCBI Taxonomy" id="61484"/>
    <lineage>
        <taxon>Eukaryota</taxon>
        <taxon>Metazoa</taxon>
        <taxon>Ecdysozoa</taxon>
        <taxon>Arthropoda</taxon>
        <taxon>Hexapoda</taxon>
        <taxon>Insecta</taxon>
        <taxon>Pterygota</taxon>
        <taxon>Neoptera</taxon>
        <taxon>Polyneoptera</taxon>
        <taxon>Phasmatodea</taxon>
        <taxon>Timematodea</taxon>
        <taxon>Timematoidea</taxon>
        <taxon>Timematidae</taxon>
        <taxon>Timema</taxon>
    </lineage>
</organism>
<proteinExistence type="predicted"/>
<accession>A0A7R9FMZ8</accession>
<gene>
    <name evidence="1" type="ORF">TTEB3V08_LOCUS4521</name>
</gene>
<sequence>MVSPDKVDERLFLNMWASPDSNGAFSNPEQAIPRVPGSALVSRLAVDDTTTHLKPCGTPIGQMILQAALIDSQTVFCYSHDPMKDGSASHKYFKQLLSTLRLCFVTVMSTMKEEPGSANGSPSGNFPGVDFSLANSSSSGSESWWSGDKVVTAAGAGELRPAGHEFQPVRRQPFNSLKYLICVCLTVGT</sequence>
<evidence type="ECO:0000313" key="1">
    <source>
        <dbReference type="EMBL" id="CAD7456493.1"/>
    </source>
</evidence>
<dbReference type="AlphaFoldDB" id="A0A7R9FMZ8"/>
<reference evidence="1" key="1">
    <citation type="submission" date="2020-11" db="EMBL/GenBank/DDBJ databases">
        <authorList>
            <person name="Tran Van P."/>
        </authorList>
    </citation>
    <scope>NUCLEOTIDE SEQUENCE</scope>
</reference>
<protein>
    <submittedName>
        <fullName evidence="1">Uncharacterized protein</fullName>
    </submittedName>
</protein>
<dbReference type="EMBL" id="OE001305">
    <property type="protein sequence ID" value="CAD7456493.1"/>
    <property type="molecule type" value="Genomic_DNA"/>
</dbReference>